<keyword evidence="3" id="KW-1185">Reference proteome</keyword>
<dbReference type="EMBL" id="SRXT01000004">
    <property type="protein sequence ID" value="TGX53729.1"/>
    <property type="molecule type" value="Genomic_DNA"/>
</dbReference>
<dbReference type="SUPFAM" id="SSF141868">
    <property type="entry name" value="EAL domain-like"/>
    <property type="match status" value="1"/>
</dbReference>
<gene>
    <name evidence="2" type="ORF">E5A73_11550</name>
</gene>
<accession>A0A4S1XBJ0</accession>
<dbReference type="InterPro" id="IPR050706">
    <property type="entry name" value="Cyclic-di-GMP_PDE-like"/>
</dbReference>
<dbReference type="RefSeq" id="WP_135964235.1">
    <property type="nucleotide sequence ID" value="NZ_SRXT01000004.1"/>
</dbReference>
<evidence type="ECO:0000259" key="1">
    <source>
        <dbReference type="PROSITE" id="PS50883"/>
    </source>
</evidence>
<dbReference type="PANTHER" id="PTHR33121:SF15">
    <property type="entry name" value="BLUE LIGHT- AND TEMPERATURE-REGULATED ANTIREPRESSOR BLUF"/>
    <property type="match status" value="1"/>
</dbReference>
<evidence type="ECO:0000313" key="2">
    <source>
        <dbReference type="EMBL" id="TGX53729.1"/>
    </source>
</evidence>
<dbReference type="Pfam" id="PF00563">
    <property type="entry name" value="EAL"/>
    <property type="match status" value="1"/>
</dbReference>
<dbReference type="SMART" id="SM00052">
    <property type="entry name" value="EAL"/>
    <property type="match status" value="1"/>
</dbReference>
<organism evidence="2 3">
    <name type="scientific">Sphingomonas gei</name>
    <dbReference type="NCBI Taxonomy" id="1395960"/>
    <lineage>
        <taxon>Bacteria</taxon>
        <taxon>Pseudomonadati</taxon>
        <taxon>Pseudomonadota</taxon>
        <taxon>Alphaproteobacteria</taxon>
        <taxon>Sphingomonadales</taxon>
        <taxon>Sphingomonadaceae</taxon>
        <taxon>Sphingomonas</taxon>
    </lineage>
</organism>
<proteinExistence type="predicted"/>
<name>A0A4S1XBJ0_9SPHN</name>
<evidence type="ECO:0000313" key="3">
    <source>
        <dbReference type="Proteomes" id="UP000306147"/>
    </source>
</evidence>
<sequence>MAFQPIVDIVHGAPFAYEALVRGPAGEAAASVLSRVSDANRYAFDQQCRVKAIELAAKAGLIESGARLSINFLPNAVYSPAACIQLTLKTAKATGFPTDRLIFEFTENEEMADPDHVANIIATYQKMGFGTALDDFGAGYAGLNLLARFQPDIIKLDMELIRGLDTSMPRRMIVEGVVRMCAALGVTVIAEGIETAGELDALRAMGVRYIQGFYFARPGFEMLPPVTLHLGEERRTA</sequence>
<dbReference type="CDD" id="cd01948">
    <property type="entry name" value="EAL"/>
    <property type="match status" value="1"/>
</dbReference>
<dbReference type="Proteomes" id="UP000306147">
    <property type="component" value="Unassembled WGS sequence"/>
</dbReference>
<dbReference type="InterPro" id="IPR035919">
    <property type="entry name" value="EAL_sf"/>
</dbReference>
<dbReference type="GO" id="GO:0071111">
    <property type="term" value="F:cyclic-guanylate-specific phosphodiesterase activity"/>
    <property type="evidence" value="ECO:0007669"/>
    <property type="project" value="InterPro"/>
</dbReference>
<feature type="domain" description="EAL" evidence="1">
    <location>
        <begin position="1"/>
        <end position="232"/>
    </location>
</feature>
<protein>
    <submittedName>
        <fullName evidence="2">EAL domain-containing protein</fullName>
    </submittedName>
</protein>
<reference evidence="2 3" key="1">
    <citation type="submission" date="2019-04" db="EMBL/GenBank/DDBJ databases">
        <title>Sphingomonas psychrotolerans sp. nov., isolated from soil in the Tianshan Mountains, Xinjiang, China.</title>
        <authorList>
            <person name="Luo Y."/>
            <person name="Sheng H."/>
        </authorList>
    </citation>
    <scope>NUCLEOTIDE SEQUENCE [LARGE SCALE GENOMIC DNA]</scope>
    <source>
        <strain evidence="2 3">ZFGT-11</strain>
    </source>
</reference>
<dbReference type="AlphaFoldDB" id="A0A4S1XBJ0"/>
<comment type="caution">
    <text evidence="2">The sequence shown here is derived from an EMBL/GenBank/DDBJ whole genome shotgun (WGS) entry which is preliminary data.</text>
</comment>
<dbReference type="Gene3D" id="3.20.20.450">
    <property type="entry name" value="EAL domain"/>
    <property type="match status" value="1"/>
</dbReference>
<dbReference type="PROSITE" id="PS50883">
    <property type="entry name" value="EAL"/>
    <property type="match status" value="1"/>
</dbReference>
<dbReference type="InterPro" id="IPR001633">
    <property type="entry name" value="EAL_dom"/>
</dbReference>
<dbReference type="PANTHER" id="PTHR33121">
    <property type="entry name" value="CYCLIC DI-GMP PHOSPHODIESTERASE PDEF"/>
    <property type="match status" value="1"/>
</dbReference>
<dbReference type="OrthoDB" id="1673646at2"/>